<dbReference type="Proteomes" id="UP001187192">
    <property type="component" value="Unassembled WGS sequence"/>
</dbReference>
<dbReference type="PANTHER" id="PTHR42853">
    <property type="entry name" value="ACETYL-COENZYME A CARBOXYLASE CARBOXYL TRANSFERASE SUBUNIT ALPHA"/>
    <property type="match status" value="1"/>
</dbReference>
<comment type="caution">
    <text evidence="13">The sequence shown here is derived from an EMBL/GenBank/DDBJ whole genome shotgun (WGS) entry which is preliminary data.</text>
</comment>
<evidence type="ECO:0000256" key="7">
    <source>
        <dbReference type="ARBA" id="ARBA00023160"/>
    </source>
</evidence>
<keyword evidence="14" id="KW-1185">Reference proteome</keyword>
<dbReference type="SUPFAM" id="SSF52096">
    <property type="entry name" value="ClpP/crotonase"/>
    <property type="match status" value="1"/>
</dbReference>
<feature type="compositionally biased region" description="Basic and acidic residues" evidence="10">
    <location>
        <begin position="772"/>
        <end position="789"/>
    </location>
</feature>
<keyword evidence="5" id="KW-0067">ATP-binding</keyword>
<reference evidence="13" key="1">
    <citation type="submission" date="2023-07" db="EMBL/GenBank/DDBJ databases">
        <title>draft genome sequence of fig (Ficus carica).</title>
        <authorList>
            <person name="Takahashi T."/>
            <person name="Nishimura K."/>
        </authorList>
    </citation>
    <scope>NUCLEOTIDE SEQUENCE</scope>
</reference>
<dbReference type="HAMAP" id="MF_00823">
    <property type="entry name" value="AcetylCoA_CT_alpha"/>
    <property type="match status" value="1"/>
</dbReference>
<feature type="domain" description="CoA carboxyltransferase C-terminal" evidence="12">
    <location>
        <begin position="208"/>
        <end position="462"/>
    </location>
</feature>
<organism evidence="13 14">
    <name type="scientific">Ficus carica</name>
    <name type="common">Common fig</name>
    <dbReference type="NCBI Taxonomy" id="3494"/>
    <lineage>
        <taxon>Eukaryota</taxon>
        <taxon>Viridiplantae</taxon>
        <taxon>Streptophyta</taxon>
        <taxon>Embryophyta</taxon>
        <taxon>Tracheophyta</taxon>
        <taxon>Spermatophyta</taxon>
        <taxon>Magnoliopsida</taxon>
        <taxon>eudicotyledons</taxon>
        <taxon>Gunneridae</taxon>
        <taxon>Pentapetalae</taxon>
        <taxon>rosids</taxon>
        <taxon>fabids</taxon>
        <taxon>Rosales</taxon>
        <taxon>Moraceae</taxon>
        <taxon>Ficeae</taxon>
        <taxon>Ficus</taxon>
    </lineage>
</organism>
<dbReference type="Pfam" id="PF03255">
    <property type="entry name" value="ACCA"/>
    <property type="match status" value="1"/>
</dbReference>
<name>A0AA88E1Q9_FICCA</name>
<feature type="coiled-coil region" evidence="9">
    <location>
        <begin position="666"/>
        <end position="716"/>
    </location>
</feature>
<keyword evidence="4" id="KW-0276">Fatty acid metabolism</keyword>
<dbReference type="InterPro" id="IPR011763">
    <property type="entry name" value="COA_CT_C"/>
</dbReference>
<dbReference type="GO" id="GO:0016743">
    <property type="term" value="F:carboxyl- or carbamoyltransferase activity"/>
    <property type="evidence" value="ECO:0007669"/>
    <property type="project" value="InterPro"/>
</dbReference>
<dbReference type="EC" id="2.1.3.15" evidence="1"/>
<feature type="chain" id="PRO_5041646636" description="acetyl-CoA carboxytransferase" evidence="11">
    <location>
        <begin position="18"/>
        <end position="789"/>
    </location>
</feature>
<evidence type="ECO:0000256" key="10">
    <source>
        <dbReference type="SAM" id="MobiDB-lite"/>
    </source>
</evidence>
<dbReference type="PRINTS" id="PR01069">
    <property type="entry name" value="ACCCTRFRASEA"/>
</dbReference>
<dbReference type="GO" id="GO:0009317">
    <property type="term" value="C:acetyl-CoA carboxylase complex"/>
    <property type="evidence" value="ECO:0007669"/>
    <property type="project" value="InterPro"/>
</dbReference>
<dbReference type="AlphaFoldDB" id="A0AA88E1Q9"/>
<keyword evidence="11" id="KW-0732">Signal</keyword>
<evidence type="ECO:0000256" key="11">
    <source>
        <dbReference type="SAM" id="SignalP"/>
    </source>
</evidence>
<dbReference type="GO" id="GO:0005524">
    <property type="term" value="F:ATP binding"/>
    <property type="evidence" value="ECO:0007669"/>
    <property type="project" value="UniProtKB-KW"/>
</dbReference>
<protein>
    <recommendedName>
        <fullName evidence="1">acetyl-CoA carboxytransferase</fullName>
        <ecNumber evidence="1">2.1.3.15</ecNumber>
    </recommendedName>
</protein>
<gene>
    <name evidence="13" type="ORF">TIFTF001_033297</name>
</gene>
<dbReference type="NCBIfam" id="NF004344">
    <property type="entry name" value="PRK05724.1"/>
    <property type="match status" value="1"/>
</dbReference>
<evidence type="ECO:0000313" key="14">
    <source>
        <dbReference type="Proteomes" id="UP001187192"/>
    </source>
</evidence>
<evidence type="ECO:0000256" key="6">
    <source>
        <dbReference type="ARBA" id="ARBA00023098"/>
    </source>
</evidence>
<keyword evidence="6" id="KW-0443">Lipid metabolism</keyword>
<evidence type="ECO:0000256" key="5">
    <source>
        <dbReference type="ARBA" id="ARBA00022840"/>
    </source>
</evidence>
<dbReference type="Gene3D" id="3.90.226.10">
    <property type="entry name" value="2-enoyl-CoA Hydratase, Chain A, domain 1"/>
    <property type="match status" value="1"/>
</dbReference>
<keyword evidence="2" id="KW-0444">Lipid biosynthesis</keyword>
<accession>A0AA88E1Q9</accession>
<dbReference type="PROSITE" id="PS50989">
    <property type="entry name" value="COA_CT_CTER"/>
    <property type="match status" value="1"/>
</dbReference>
<dbReference type="InterPro" id="IPR029045">
    <property type="entry name" value="ClpP/crotonase-like_dom_sf"/>
</dbReference>
<keyword evidence="7" id="KW-0275">Fatty acid biosynthesis</keyword>
<evidence type="ECO:0000259" key="12">
    <source>
        <dbReference type="PROSITE" id="PS50989"/>
    </source>
</evidence>
<keyword evidence="9" id="KW-0175">Coiled coil</keyword>
<evidence type="ECO:0000256" key="8">
    <source>
        <dbReference type="ARBA" id="ARBA00049152"/>
    </source>
</evidence>
<evidence type="ECO:0000313" key="13">
    <source>
        <dbReference type="EMBL" id="GMN64231.1"/>
    </source>
</evidence>
<dbReference type="GO" id="GO:0006633">
    <property type="term" value="P:fatty acid biosynthetic process"/>
    <property type="evidence" value="ECO:0007669"/>
    <property type="project" value="UniProtKB-KW"/>
</dbReference>
<feature type="signal peptide" evidence="11">
    <location>
        <begin position="1"/>
        <end position="17"/>
    </location>
</feature>
<evidence type="ECO:0000256" key="2">
    <source>
        <dbReference type="ARBA" id="ARBA00022516"/>
    </source>
</evidence>
<evidence type="ECO:0000256" key="3">
    <source>
        <dbReference type="ARBA" id="ARBA00022741"/>
    </source>
</evidence>
<comment type="catalytic activity">
    <reaction evidence="8">
        <text>N(6)-carboxybiotinyl-L-lysyl-[protein] + acetyl-CoA = N(6)-biotinyl-L-lysyl-[protein] + malonyl-CoA</text>
        <dbReference type="Rhea" id="RHEA:54728"/>
        <dbReference type="Rhea" id="RHEA-COMP:10505"/>
        <dbReference type="Rhea" id="RHEA-COMP:10506"/>
        <dbReference type="ChEBI" id="CHEBI:57288"/>
        <dbReference type="ChEBI" id="CHEBI:57384"/>
        <dbReference type="ChEBI" id="CHEBI:83144"/>
        <dbReference type="ChEBI" id="CHEBI:83145"/>
        <dbReference type="EC" id="2.1.3.15"/>
    </reaction>
</comment>
<dbReference type="NCBIfam" id="TIGR00513">
    <property type="entry name" value="accA"/>
    <property type="match status" value="1"/>
</dbReference>
<evidence type="ECO:0000256" key="9">
    <source>
        <dbReference type="SAM" id="Coils"/>
    </source>
</evidence>
<evidence type="ECO:0000256" key="1">
    <source>
        <dbReference type="ARBA" id="ARBA00011883"/>
    </source>
</evidence>
<sequence>MPVSITLDVVFLIAATGFKFDVQSDGFSVEMSTQSLIVGNCGRSGTNLHGFAQPHLYSGKDIFARDLLSISSRRENGIWWKNSAGYKIRNGRKFFVNAKIRKGKKHDYPWPDDIDPNLSSGHLTYLSHFKPLTEKPKPVTLAFEKPLVDLEQKIIEASVLVFHHLLIAIDILGLEIKLLVSILYMFMSLKVRRMADETGLDFSDQIGALERKYQLALKDLYTHLTPIQRLTIARHPNRPTVLDHILNITEKWVELHGDRAGYDDPAIVTGIGSIDGKSYMFIGHQKGRNTKENIARNFAMPTPHGYRKALRMMKYADHHNLPIVTFVDTPGAFADLKSEELGQGEAIAHNLRAMFGLKVPIVTVVTGEGGSGGALAIACANKLFMLENSAFYVASPEACAAILWKSSQAAPKAAEKLRITAQEHYRLKIADGIVPEPLGGAHADPAWTSHQIKLTIKKAMEELTKMDTDVLIHHRMLKFRHIGGFQEGVPVEPKRKRNMKLSEVNVPKTAHIETEIKTLKKKIIDATGSADPVVIESIENLKQEVDKEITEAFISMGLQDKLKSVKLGISKAPPNQPLNRDLKERVDKIMEEFTRNLSRPGAYLSLKQKLEQLNMVGRMIEKKEKSQKLKTHINQRIPSEVKAKMELLRKAEENLLKGEPLDNDLAEEVERTKKELMEVLKSANLEIVGVTKRKAATKIERLNKEIHEEIEKVINRAGLGEKIEELKAIRAKGLSSKDIEKVEAELKEKILASLDSKKLKEKVESLTPESTPTKETDLEGRRDAENGRF</sequence>
<dbReference type="NCBIfam" id="NF041504">
    <property type="entry name" value="AccA_sub"/>
    <property type="match status" value="1"/>
</dbReference>
<dbReference type="EMBL" id="BTGU01000172">
    <property type="protein sequence ID" value="GMN64231.1"/>
    <property type="molecule type" value="Genomic_DNA"/>
</dbReference>
<dbReference type="GO" id="GO:0003989">
    <property type="term" value="F:acetyl-CoA carboxylase activity"/>
    <property type="evidence" value="ECO:0007669"/>
    <property type="project" value="InterPro"/>
</dbReference>
<evidence type="ECO:0000256" key="4">
    <source>
        <dbReference type="ARBA" id="ARBA00022832"/>
    </source>
</evidence>
<proteinExistence type="inferred from homology"/>
<dbReference type="PANTHER" id="PTHR42853:SF1">
    <property type="entry name" value="ACETYL-COA CARBOXYTRANSFERASE"/>
    <property type="match status" value="1"/>
</dbReference>
<dbReference type="InterPro" id="IPR001095">
    <property type="entry name" value="Acetyl_CoA_COase_a_su"/>
</dbReference>
<feature type="region of interest" description="Disordered" evidence="10">
    <location>
        <begin position="761"/>
        <end position="789"/>
    </location>
</feature>
<keyword evidence="3" id="KW-0547">Nucleotide-binding</keyword>